<proteinExistence type="predicted"/>
<evidence type="ECO:0000313" key="2">
    <source>
        <dbReference type="Proteomes" id="UP000789920"/>
    </source>
</evidence>
<keyword evidence="2" id="KW-1185">Reference proteome</keyword>
<organism evidence="1 2">
    <name type="scientific">Racocetra persica</name>
    <dbReference type="NCBI Taxonomy" id="160502"/>
    <lineage>
        <taxon>Eukaryota</taxon>
        <taxon>Fungi</taxon>
        <taxon>Fungi incertae sedis</taxon>
        <taxon>Mucoromycota</taxon>
        <taxon>Glomeromycotina</taxon>
        <taxon>Glomeromycetes</taxon>
        <taxon>Diversisporales</taxon>
        <taxon>Gigasporaceae</taxon>
        <taxon>Racocetra</taxon>
    </lineage>
</organism>
<protein>
    <submittedName>
        <fullName evidence="1">3617_t:CDS:1</fullName>
    </submittedName>
</protein>
<gene>
    <name evidence="1" type="ORF">RPERSI_LOCUS18239</name>
</gene>
<dbReference type="EMBL" id="CAJVQC010047996">
    <property type="protein sequence ID" value="CAG8785541.1"/>
    <property type="molecule type" value="Genomic_DNA"/>
</dbReference>
<name>A0ACA9RBB8_9GLOM</name>
<sequence length="148" mass="17155">TYDNTTNQTTYDHTTTQTMYDNTTQTMHDNTTQTMHDNTTTQITYDNTTLTQIIYDNTNSEISDIADSNNNIGSSDKIQNEYLDEDNKEVEDNEEYDLTYISKTEFGEYLQGWVEILNEEEETDIIDDQNDPVELDNSTYPALNKDVK</sequence>
<comment type="caution">
    <text evidence="1">The sequence shown here is derived from an EMBL/GenBank/DDBJ whole genome shotgun (WGS) entry which is preliminary data.</text>
</comment>
<dbReference type="Proteomes" id="UP000789920">
    <property type="component" value="Unassembled WGS sequence"/>
</dbReference>
<feature type="non-terminal residue" evidence="1">
    <location>
        <position position="1"/>
    </location>
</feature>
<evidence type="ECO:0000313" key="1">
    <source>
        <dbReference type="EMBL" id="CAG8785541.1"/>
    </source>
</evidence>
<accession>A0ACA9RBB8</accession>
<reference evidence="1" key="1">
    <citation type="submission" date="2021-06" db="EMBL/GenBank/DDBJ databases">
        <authorList>
            <person name="Kallberg Y."/>
            <person name="Tangrot J."/>
            <person name="Rosling A."/>
        </authorList>
    </citation>
    <scope>NUCLEOTIDE SEQUENCE</scope>
    <source>
        <strain evidence="1">MA461A</strain>
    </source>
</reference>